<feature type="region of interest" description="Disordered" evidence="3">
    <location>
        <begin position="521"/>
        <end position="544"/>
    </location>
</feature>
<feature type="compositionally biased region" description="Acidic residues" evidence="3">
    <location>
        <begin position="123"/>
        <end position="136"/>
    </location>
</feature>
<feature type="compositionally biased region" description="Low complexity" evidence="3">
    <location>
        <begin position="521"/>
        <end position="541"/>
    </location>
</feature>
<dbReference type="Gene3D" id="1.25.70.10">
    <property type="entry name" value="Transcription termination factor 3, mitochondrial"/>
    <property type="match status" value="2"/>
</dbReference>
<dbReference type="PANTHER" id="PTHR13068:SF151">
    <property type="entry name" value="TRANSCRIPTION TERMINATION FACTOR MTERF9, CHLOROPLASTIC"/>
    <property type="match status" value="1"/>
</dbReference>
<comment type="similarity">
    <text evidence="1">Belongs to the mTERF family.</text>
</comment>
<evidence type="ECO:0000256" key="3">
    <source>
        <dbReference type="SAM" id="MobiDB-lite"/>
    </source>
</evidence>
<dbReference type="AlphaFoldDB" id="A0A448ZMI2"/>
<organism evidence="4 5">
    <name type="scientific">Pseudo-nitzschia multistriata</name>
    <dbReference type="NCBI Taxonomy" id="183589"/>
    <lineage>
        <taxon>Eukaryota</taxon>
        <taxon>Sar</taxon>
        <taxon>Stramenopiles</taxon>
        <taxon>Ochrophyta</taxon>
        <taxon>Bacillariophyta</taxon>
        <taxon>Bacillariophyceae</taxon>
        <taxon>Bacillariophycidae</taxon>
        <taxon>Bacillariales</taxon>
        <taxon>Bacillariaceae</taxon>
        <taxon>Pseudo-nitzschia</taxon>
    </lineage>
</organism>
<feature type="region of interest" description="Disordered" evidence="3">
    <location>
        <begin position="43"/>
        <end position="73"/>
    </location>
</feature>
<name>A0A448ZMI2_9STRA</name>
<dbReference type="PANTHER" id="PTHR13068">
    <property type="entry name" value="CGI-12 PROTEIN-RELATED"/>
    <property type="match status" value="1"/>
</dbReference>
<protein>
    <submittedName>
        <fullName evidence="4">Uncharacterized protein</fullName>
    </submittedName>
</protein>
<dbReference type="EMBL" id="CAACVS010000531">
    <property type="protein sequence ID" value="VEU43250.1"/>
    <property type="molecule type" value="Genomic_DNA"/>
</dbReference>
<feature type="region of interest" description="Disordered" evidence="3">
    <location>
        <begin position="150"/>
        <end position="179"/>
    </location>
</feature>
<dbReference type="Proteomes" id="UP000291116">
    <property type="component" value="Unassembled WGS sequence"/>
</dbReference>
<feature type="region of interest" description="Disordered" evidence="3">
    <location>
        <begin position="110"/>
        <end position="136"/>
    </location>
</feature>
<feature type="region of interest" description="Disordered" evidence="3">
    <location>
        <begin position="650"/>
        <end position="763"/>
    </location>
</feature>
<dbReference type="InterPro" id="IPR003690">
    <property type="entry name" value="MTERF"/>
</dbReference>
<dbReference type="OrthoDB" id="187447at2759"/>
<evidence type="ECO:0000256" key="2">
    <source>
        <dbReference type="ARBA" id="ARBA00022946"/>
    </source>
</evidence>
<accession>A0A448ZMI2</accession>
<evidence type="ECO:0000313" key="5">
    <source>
        <dbReference type="Proteomes" id="UP000291116"/>
    </source>
</evidence>
<dbReference type="InterPro" id="IPR038538">
    <property type="entry name" value="MTERF_sf"/>
</dbReference>
<feature type="compositionally biased region" description="Basic residues" evidence="3">
    <location>
        <begin position="660"/>
        <end position="689"/>
    </location>
</feature>
<gene>
    <name evidence="4" type="ORF">PSNMU_V1.4_AUG-EV-PASAV3_0102990</name>
</gene>
<evidence type="ECO:0000256" key="1">
    <source>
        <dbReference type="ARBA" id="ARBA00007692"/>
    </source>
</evidence>
<evidence type="ECO:0000313" key="4">
    <source>
        <dbReference type="EMBL" id="VEU43250.1"/>
    </source>
</evidence>
<reference evidence="4 5" key="1">
    <citation type="submission" date="2019-01" db="EMBL/GenBank/DDBJ databases">
        <authorList>
            <person name="Ferrante I. M."/>
        </authorList>
    </citation>
    <scope>NUCLEOTIDE SEQUENCE [LARGE SCALE GENOMIC DNA]</scope>
    <source>
        <strain evidence="4 5">B856</strain>
    </source>
</reference>
<keyword evidence="2" id="KW-0809">Transit peptide</keyword>
<sequence>MRAAFVPLVLRTNQWQSPGHRTTNGRLPFRTRSVGAHRRAFATARRSATATKASDSNNDDGPPTTDSSPDDTIIPEKIRWIFEEADGDFLDDEDDDDSFFDDLFLTDDEEYDDYDDTGGFLVDDSDEDGPGAGLSEDDLMELHDVYADTSLPRDPAEAPPPATEPMASGSPIPPGAEESIAASTVAAAAQTSGKTTNAVSMENILASLESDLSYFYLRDELGITEDTMWKITNDAPSVLGFKANNVRNKVKVLQSLVGLTDDEIRQLITLQPTLLQLSAKKNLAPTILYWIRRLEIGKEELRTLILGCPNLLKFSRANIHRKLVFFQTTMGYTVSECRKILLKDPRLLTCSVKTGLIPRLRFLHKEVEISLPDIRKIALKNPSILRMSVEQNLTPKCIFYFILTLHMENKDVAKMLLKYPRILNYNLEHHILPIHHYFLSLEFSTYEFSYILQRYPRLITYSLMRIKRRIGYLRYELSLEAKAVRRILHYCPQIISLGQDNLEETIGFLLNAVAPGATLSATTTSTSTSESGRRSFSGSDSPADELVETDDRDALAIVQILVTSLPTLVALSIENNLSPKVDYLREKLGQEELSGALLRMPALLGYSLEKRIRPRLERLEECGIPLGTITQAITLRQDLYEEWVEKRVRKQAKQREQPAKQRKPRGLARKKTKTAAATRARKRSTVSKRKPAEGVPPAVSAAAGSASDVDVDVDNNNNNNDHDNDTKSRATAKGESTDGKNTATTEGGRVVEDGGKIIHWRRR</sequence>
<dbReference type="Pfam" id="PF02536">
    <property type="entry name" value="mTERF"/>
    <property type="match status" value="2"/>
</dbReference>
<dbReference type="GO" id="GO:0003676">
    <property type="term" value="F:nucleic acid binding"/>
    <property type="evidence" value="ECO:0007669"/>
    <property type="project" value="InterPro"/>
</dbReference>
<keyword evidence="5" id="KW-1185">Reference proteome</keyword>
<feature type="compositionally biased region" description="Low complexity" evidence="3">
    <location>
        <begin position="43"/>
        <end position="72"/>
    </location>
</feature>
<feature type="compositionally biased region" description="Low complexity" evidence="3">
    <location>
        <begin position="693"/>
        <end position="719"/>
    </location>
</feature>
<dbReference type="SMART" id="SM00733">
    <property type="entry name" value="Mterf"/>
    <property type="match status" value="10"/>
</dbReference>
<proteinExistence type="inferred from homology"/>